<dbReference type="Pfam" id="PF00582">
    <property type="entry name" value="Usp"/>
    <property type="match status" value="1"/>
</dbReference>
<reference evidence="9 10" key="1">
    <citation type="submission" date="2018-09" db="EMBL/GenBank/DDBJ databases">
        <title>Complete genome sequence of Euzebya sp. DY32-46 isolated from seawater of Pacific Ocean.</title>
        <authorList>
            <person name="Xu L."/>
            <person name="Wu Y.-H."/>
            <person name="Xu X.-W."/>
        </authorList>
    </citation>
    <scope>NUCLEOTIDE SEQUENCE [LARGE SCALE GENOMIC DNA]</scope>
    <source>
        <strain evidence="9 10">DY32-46</strain>
    </source>
</reference>
<gene>
    <name evidence="9" type="ORF">DVS28_a0519</name>
</gene>
<evidence type="ECO:0000256" key="1">
    <source>
        <dbReference type="ARBA" id="ARBA00004141"/>
    </source>
</evidence>
<feature type="transmembrane region" description="Helical" evidence="6">
    <location>
        <begin position="29"/>
        <end position="48"/>
    </location>
</feature>
<feature type="transmembrane region" description="Helical" evidence="6">
    <location>
        <begin position="84"/>
        <end position="107"/>
    </location>
</feature>
<dbReference type="AlphaFoldDB" id="A0A346XSM9"/>
<feature type="transmembrane region" description="Helical" evidence="6">
    <location>
        <begin position="182"/>
        <end position="203"/>
    </location>
</feature>
<dbReference type="GO" id="GO:1902600">
    <property type="term" value="P:proton transmembrane transport"/>
    <property type="evidence" value="ECO:0007669"/>
    <property type="project" value="InterPro"/>
</dbReference>
<dbReference type="Gene3D" id="1.20.1530.20">
    <property type="match status" value="1"/>
</dbReference>
<feature type="region of interest" description="Disordered" evidence="5">
    <location>
        <begin position="546"/>
        <end position="588"/>
    </location>
</feature>
<evidence type="ECO:0000313" key="10">
    <source>
        <dbReference type="Proteomes" id="UP000264006"/>
    </source>
</evidence>
<keyword evidence="10" id="KW-1185">Reference proteome</keyword>
<dbReference type="InterPro" id="IPR006153">
    <property type="entry name" value="Cation/H_exchanger_TM"/>
</dbReference>
<feature type="transmembrane region" description="Helical" evidence="6">
    <location>
        <begin position="6"/>
        <end position="22"/>
    </location>
</feature>
<organism evidence="9 10">
    <name type="scientific">Euzebya pacifica</name>
    <dbReference type="NCBI Taxonomy" id="1608957"/>
    <lineage>
        <taxon>Bacteria</taxon>
        <taxon>Bacillati</taxon>
        <taxon>Actinomycetota</taxon>
        <taxon>Nitriliruptoria</taxon>
        <taxon>Euzebyales</taxon>
    </lineage>
</organism>
<evidence type="ECO:0000256" key="2">
    <source>
        <dbReference type="ARBA" id="ARBA00022692"/>
    </source>
</evidence>
<dbReference type="GO" id="GO:0016020">
    <property type="term" value="C:membrane"/>
    <property type="evidence" value="ECO:0007669"/>
    <property type="project" value="UniProtKB-SubCell"/>
</dbReference>
<evidence type="ECO:0000256" key="6">
    <source>
        <dbReference type="SAM" id="Phobius"/>
    </source>
</evidence>
<name>A0A346XSM9_9ACTN</name>
<comment type="subcellular location">
    <subcellularLocation>
        <location evidence="1">Membrane</location>
        <topology evidence="1">Multi-pass membrane protein</topology>
    </subcellularLocation>
</comment>
<evidence type="ECO:0000256" key="4">
    <source>
        <dbReference type="ARBA" id="ARBA00023136"/>
    </source>
</evidence>
<dbReference type="Pfam" id="PF00999">
    <property type="entry name" value="Na_H_Exchanger"/>
    <property type="match status" value="1"/>
</dbReference>
<sequence>MDYSLLIIATLGAVAILVGHLFKRFVPEIVVFLALGVAIGPEGISLINEDNVKSLELLTQVALGAVIFLIGDRLRLDDLRAQRLLLVPINVAQVLLAGVLTFFAVQAAGANTATALVLGLIATETGVLTVAATVKEQRAKGPSTDLLLSSVGVTNVATALLFGLSFPFVLASSGQAETSQTILVFGQLVVLSTLIGLAGGWILRMFSTALETSGELLLFLLVVLTGIVGAAVAVEGSVVVSTLIAGLYIANTAPWLADRLFAAIRTLEAPIYLVFFVVAGAEIHLDELTQVGVIGAAYAVARGVGKLGGAALGGLAGRDWKLGFRTGAALLPHAGMAIALVALVVEQAPELGGTVSGVVLGSIVVFELAGPIAARRAIRSSGEAGKGGAGEAIEPIPEVLSHRSFDRVLVPVGSVDIILPRLPFLLDLVGTMRAELIAVHISRPGTVEPGAEPEVLQLVEAVAAERNIPVQKVHKVSEAVAQSLVAAVRDHDAELVVMGEPARTSLLEPSRWGLISQRVVRDVDVPVLVYPVDPSDPEKVPSVYLRRAQQARAADEADVDGGGRDGGAPAGGVDDPDDDPEPSHPVEA</sequence>
<dbReference type="PANTHER" id="PTHR43021:SF2">
    <property type="entry name" value="CATION_H+ EXCHANGER DOMAIN-CONTAINING PROTEIN"/>
    <property type="match status" value="1"/>
</dbReference>
<feature type="transmembrane region" description="Helical" evidence="6">
    <location>
        <begin position="113"/>
        <end position="134"/>
    </location>
</feature>
<dbReference type="OrthoDB" id="9783404at2"/>
<proteinExistence type="predicted"/>
<dbReference type="InterPro" id="IPR038770">
    <property type="entry name" value="Na+/solute_symporter_sf"/>
</dbReference>
<dbReference type="InterPro" id="IPR014729">
    <property type="entry name" value="Rossmann-like_a/b/a_fold"/>
</dbReference>
<feature type="transmembrane region" description="Helical" evidence="6">
    <location>
        <begin position="291"/>
        <end position="315"/>
    </location>
</feature>
<dbReference type="Proteomes" id="UP000264006">
    <property type="component" value="Chromosome"/>
</dbReference>
<feature type="transmembrane region" description="Helical" evidence="6">
    <location>
        <begin position="54"/>
        <end position="72"/>
    </location>
</feature>
<feature type="domain" description="Cation/H+ exchanger transmembrane" evidence="8">
    <location>
        <begin position="10"/>
        <end position="365"/>
    </location>
</feature>
<evidence type="ECO:0000259" key="7">
    <source>
        <dbReference type="Pfam" id="PF00582"/>
    </source>
</evidence>
<feature type="transmembrane region" description="Helical" evidence="6">
    <location>
        <begin position="146"/>
        <end position="170"/>
    </location>
</feature>
<feature type="transmembrane region" description="Helical" evidence="6">
    <location>
        <begin position="351"/>
        <end position="370"/>
    </location>
</feature>
<dbReference type="RefSeq" id="WP_114590060.1">
    <property type="nucleotide sequence ID" value="NZ_CP031165.1"/>
</dbReference>
<dbReference type="GO" id="GO:0015297">
    <property type="term" value="F:antiporter activity"/>
    <property type="evidence" value="ECO:0007669"/>
    <property type="project" value="InterPro"/>
</dbReference>
<keyword evidence="3 6" id="KW-1133">Transmembrane helix</keyword>
<feature type="transmembrane region" description="Helical" evidence="6">
    <location>
        <begin position="215"/>
        <end position="232"/>
    </location>
</feature>
<feature type="domain" description="UspA" evidence="7">
    <location>
        <begin position="405"/>
        <end position="531"/>
    </location>
</feature>
<keyword evidence="4 6" id="KW-0472">Membrane</keyword>
<dbReference type="Gene3D" id="3.40.50.620">
    <property type="entry name" value="HUPs"/>
    <property type="match status" value="1"/>
</dbReference>
<evidence type="ECO:0000256" key="5">
    <source>
        <dbReference type="SAM" id="MobiDB-lite"/>
    </source>
</evidence>
<accession>A0A346XSM9</accession>
<evidence type="ECO:0000259" key="8">
    <source>
        <dbReference type="Pfam" id="PF00999"/>
    </source>
</evidence>
<dbReference type="InterPro" id="IPR006016">
    <property type="entry name" value="UspA"/>
</dbReference>
<protein>
    <submittedName>
        <fullName evidence="9">Na(+)/H(+) antiporter</fullName>
    </submittedName>
</protein>
<dbReference type="SUPFAM" id="SSF52402">
    <property type="entry name" value="Adenine nucleotide alpha hydrolases-like"/>
    <property type="match status" value="1"/>
</dbReference>
<dbReference type="EMBL" id="CP031165">
    <property type="protein sequence ID" value="AXV05226.1"/>
    <property type="molecule type" value="Genomic_DNA"/>
</dbReference>
<evidence type="ECO:0000313" key="9">
    <source>
        <dbReference type="EMBL" id="AXV05226.1"/>
    </source>
</evidence>
<dbReference type="KEGG" id="euz:DVS28_a0519"/>
<feature type="transmembrane region" description="Helical" evidence="6">
    <location>
        <begin position="327"/>
        <end position="345"/>
    </location>
</feature>
<dbReference type="PANTHER" id="PTHR43021">
    <property type="entry name" value="NA(+)/H(+) ANTIPORTER-RELATED"/>
    <property type="match status" value="1"/>
</dbReference>
<evidence type="ECO:0000256" key="3">
    <source>
        <dbReference type="ARBA" id="ARBA00022989"/>
    </source>
</evidence>
<keyword evidence="2 6" id="KW-0812">Transmembrane</keyword>